<dbReference type="EMBL" id="SMKV01000046">
    <property type="protein sequence ID" value="TDC88130.1"/>
    <property type="molecule type" value="Genomic_DNA"/>
</dbReference>
<dbReference type="PANTHER" id="PTHR44757">
    <property type="entry name" value="DIGUANYLATE CYCLASE DGCP"/>
    <property type="match status" value="1"/>
</dbReference>
<dbReference type="RefSeq" id="WP_132627064.1">
    <property type="nucleotide sequence ID" value="NZ_SMKV01000046.1"/>
</dbReference>
<keyword evidence="4" id="KW-1185">Reference proteome</keyword>
<dbReference type="NCBIfam" id="TIGR00254">
    <property type="entry name" value="GGDEF"/>
    <property type="match status" value="1"/>
</dbReference>
<dbReference type="OrthoDB" id="23692at2"/>
<name>A0A4R4UAF9_9PSEU</name>
<dbReference type="PROSITE" id="PS50887">
    <property type="entry name" value="GGDEF"/>
    <property type="match status" value="1"/>
</dbReference>
<evidence type="ECO:0000259" key="2">
    <source>
        <dbReference type="PROSITE" id="PS50887"/>
    </source>
</evidence>
<dbReference type="InterPro" id="IPR052155">
    <property type="entry name" value="Biofilm_reg_signaling"/>
</dbReference>
<protein>
    <submittedName>
        <fullName evidence="3">GGDEF domain-containing protein</fullName>
    </submittedName>
</protein>
<dbReference type="InterPro" id="IPR043128">
    <property type="entry name" value="Rev_trsase/Diguanyl_cyclase"/>
</dbReference>
<evidence type="ECO:0000256" key="1">
    <source>
        <dbReference type="SAM" id="MobiDB-lite"/>
    </source>
</evidence>
<dbReference type="AlphaFoldDB" id="A0A4R4UAF9"/>
<evidence type="ECO:0000313" key="4">
    <source>
        <dbReference type="Proteomes" id="UP000294744"/>
    </source>
</evidence>
<dbReference type="InterPro" id="IPR029787">
    <property type="entry name" value="Nucleotide_cyclase"/>
</dbReference>
<dbReference type="PANTHER" id="PTHR44757:SF2">
    <property type="entry name" value="BIOFILM ARCHITECTURE MAINTENANCE PROTEIN MBAA"/>
    <property type="match status" value="1"/>
</dbReference>
<dbReference type="SUPFAM" id="SSF55073">
    <property type="entry name" value="Nucleotide cyclase"/>
    <property type="match status" value="1"/>
</dbReference>
<feature type="region of interest" description="Disordered" evidence="1">
    <location>
        <begin position="175"/>
        <end position="194"/>
    </location>
</feature>
<sequence length="194" mass="21135">MKIRLNGTHAQIGFALTAAGWAYTHLRVAALRRRLRTDALTGLANRLALEQAARKNTGDSAALFMLDLNEFKAINDTFGHRYGDQVLATVARRLRRLQGPRQLAVRLSGDEFAFWCGKPRSTGELCQLRQQLHAAVARPMTIDGYTITVTASIGSAVSAGPAAIEELLGRADADMYSDKRGTASGRPRRQKATA</sequence>
<reference evidence="3 4" key="1">
    <citation type="submission" date="2019-03" db="EMBL/GenBank/DDBJ databases">
        <title>Draft genome sequences of novel Actinobacteria.</title>
        <authorList>
            <person name="Sahin N."/>
            <person name="Ay H."/>
            <person name="Saygin H."/>
        </authorList>
    </citation>
    <scope>NUCLEOTIDE SEQUENCE [LARGE SCALE GENOMIC DNA]</scope>
    <source>
        <strain evidence="3 4">16K404</strain>
    </source>
</reference>
<organism evidence="3 4">
    <name type="scientific">Saccharopolyspora aridisoli</name>
    <dbReference type="NCBI Taxonomy" id="2530385"/>
    <lineage>
        <taxon>Bacteria</taxon>
        <taxon>Bacillati</taxon>
        <taxon>Actinomycetota</taxon>
        <taxon>Actinomycetes</taxon>
        <taxon>Pseudonocardiales</taxon>
        <taxon>Pseudonocardiaceae</taxon>
        <taxon>Saccharopolyspora</taxon>
    </lineage>
</organism>
<dbReference type="CDD" id="cd01949">
    <property type="entry name" value="GGDEF"/>
    <property type="match status" value="1"/>
</dbReference>
<dbReference type="Pfam" id="PF00990">
    <property type="entry name" value="GGDEF"/>
    <property type="match status" value="1"/>
</dbReference>
<proteinExistence type="predicted"/>
<dbReference type="Proteomes" id="UP000294744">
    <property type="component" value="Unassembled WGS sequence"/>
</dbReference>
<evidence type="ECO:0000313" key="3">
    <source>
        <dbReference type="EMBL" id="TDC88130.1"/>
    </source>
</evidence>
<gene>
    <name evidence="3" type="ORF">E1161_24350</name>
</gene>
<dbReference type="InterPro" id="IPR000160">
    <property type="entry name" value="GGDEF_dom"/>
</dbReference>
<dbReference type="Gene3D" id="3.30.70.270">
    <property type="match status" value="1"/>
</dbReference>
<comment type="caution">
    <text evidence="3">The sequence shown here is derived from an EMBL/GenBank/DDBJ whole genome shotgun (WGS) entry which is preliminary data.</text>
</comment>
<accession>A0A4R4UAF9</accession>
<feature type="domain" description="GGDEF" evidence="2">
    <location>
        <begin position="59"/>
        <end position="194"/>
    </location>
</feature>
<dbReference type="SMART" id="SM00267">
    <property type="entry name" value="GGDEF"/>
    <property type="match status" value="1"/>
</dbReference>